<gene>
    <name evidence="9" type="ORF">VSP0166_LOCUS13157</name>
</gene>
<evidence type="ECO:0000313" key="9">
    <source>
        <dbReference type="EMBL" id="CAE2230946.1"/>
    </source>
</evidence>
<dbReference type="InterPro" id="IPR049625">
    <property type="entry name" value="Glyco_transf_61_cat"/>
</dbReference>
<sequence length="502" mass="57094">MSRLRNKSFAVIVACALVMLFTNVAITYIHKDSKPGAYLGAQLEQKMVEVEFSTPTLPSLDLPRETVKNYYYMDEPTPSATNTPSIQPIEQENQENSVYSFDGFRSRAKLSNVIINEHWEYQNDIFRREITYPPFILKFPNFLHDKDYKVFANWKEVSELANEYQSRREQGDPECQEHEYGASFTNPVYYLTGIVETVPNVTIGCAGLCGAPGCRSSSRCGAEGYCGYLSVNNLWWRNDAPYMGNNYGRVLYFEPPASWAFQHWIPDLFPKLIQTWDFFQDPSVNVLTARPKQDRSPLVGFLWDYWDALDKIEPIPEKGMDVDASEFISGCIAPSIHPFLWKEMRLALGIDETYNNAPLNKVIWIGRDKETARNGRYVVNSDETVAALTEASEAAGYEFVSFNHKKYASIELVKELFGSAKLIIGPHGGGLFNLIFAPDRTSVIELFPESYYGKMGGNIIVWLQSVMIGQDYWRIHSEANGNNVIVDINELLGLLNDHIFAK</sequence>
<evidence type="ECO:0000259" key="8">
    <source>
        <dbReference type="Pfam" id="PF04577"/>
    </source>
</evidence>
<keyword evidence="2" id="KW-0328">Glycosyltransferase</keyword>
<comment type="subcellular location">
    <subcellularLocation>
        <location evidence="1">Membrane</location>
        <topology evidence="1">Single-pass membrane protein</topology>
    </subcellularLocation>
</comment>
<evidence type="ECO:0000256" key="5">
    <source>
        <dbReference type="ARBA" id="ARBA00022989"/>
    </source>
</evidence>
<keyword evidence="3" id="KW-0808">Transferase</keyword>
<organism evidence="9">
    <name type="scientific">Vannella robusta</name>
    <dbReference type="NCBI Taxonomy" id="1487602"/>
    <lineage>
        <taxon>Eukaryota</taxon>
        <taxon>Amoebozoa</taxon>
        <taxon>Discosea</taxon>
        <taxon>Flabellinia</taxon>
        <taxon>Vannellidae</taxon>
        <taxon>Vannella</taxon>
    </lineage>
</organism>
<dbReference type="InterPro" id="IPR007657">
    <property type="entry name" value="Glycosyltransferase_61"/>
</dbReference>
<keyword evidence="6" id="KW-0472">Membrane</keyword>
<dbReference type="GO" id="GO:0016757">
    <property type="term" value="F:glycosyltransferase activity"/>
    <property type="evidence" value="ECO:0007669"/>
    <property type="project" value="UniProtKB-KW"/>
</dbReference>
<evidence type="ECO:0000256" key="3">
    <source>
        <dbReference type="ARBA" id="ARBA00022679"/>
    </source>
</evidence>
<name>A0A7S4IJ30_9EUKA</name>
<dbReference type="AlphaFoldDB" id="A0A7S4IJ30"/>
<keyword evidence="5" id="KW-1133">Transmembrane helix</keyword>
<reference evidence="9" key="1">
    <citation type="submission" date="2021-01" db="EMBL/GenBank/DDBJ databases">
        <authorList>
            <person name="Corre E."/>
            <person name="Pelletier E."/>
            <person name="Niang G."/>
            <person name="Scheremetjew M."/>
            <person name="Finn R."/>
            <person name="Kale V."/>
            <person name="Holt S."/>
            <person name="Cochrane G."/>
            <person name="Meng A."/>
            <person name="Brown T."/>
            <person name="Cohen L."/>
        </authorList>
    </citation>
    <scope>NUCLEOTIDE SEQUENCE</scope>
    <source>
        <strain evidence="9">DIVA3 518/3/11/1/6</strain>
    </source>
</reference>
<dbReference type="Pfam" id="PF04577">
    <property type="entry name" value="Glyco_transf_61"/>
    <property type="match status" value="1"/>
</dbReference>
<accession>A0A7S4IJ30</accession>
<feature type="domain" description="Glycosyltransferase 61 catalytic" evidence="8">
    <location>
        <begin position="261"/>
        <end position="444"/>
    </location>
</feature>
<dbReference type="PANTHER" id="PTHR20961:SF38">
    <property type="entry name" value="PROTEIN O-LINKED-MANNOSE BETA-1,4-N-ACETYLGLUCOSAMINYLTRANSFERASE 2"/>
    <property type="match status" value="1"/>
</dbReference>
<protein>
    <recommendedName>
        <fullName evidence="8">Glycosyltransferase 61 catalytic domain-containing protein</fullName>
    </recommendedName>
</protein>
<evidence type="ECO:0000256" key="4">
    <source>
        <dbReference type="ARBA" id="ARBA00022692"/>
    </source>
</evidence>
<evidence type="ECO:0000256" key="7">
    <source>
        <dbReference type="ARBA" id="ARBA00023180"/>
    </source>
</evidence>
<dbReference type="EMBL" id="HBKP01018548">
    <property type="protein sequence ID" value="CAE2230946.1"/>
    <property type="molecule type" value="Transcribed_RNA"/>
</dbReference>
<dbReference type="GO" id="GO:0016020">
    <property type="term" value="C:membrane"/>
    <property type="evidence" value="ECO:0007669"/>
    <property type="project" value="UniProtKB-SubCell"/>
</dbReference>
<evidence type="ECO:0000256" key="6">
    <source>
        <dbReference type="ARBA" id="ARBA00023136"/>
    </source>
</evidence>
<proteinExistence type="predicted"/>
<keyword evidence="7" id="KW-0325">Glycoprotein</keyword>
<evidence type="ECO:0000256" key="1">
    <source>
        <dbReference type="ARBA" id="ARBA00004167"/>
    </source>
</evidence>
<dbReference type="PANTHER" id="PTHR20961">
    <property type="entry name" value="GLYCOSYLTRANSFERASE"/>
    <property type="match status" value="1"/>
</dbReference>
<evidence type="ECO:0000256" key="2">
    <source>
        <dbReference type="ARBA" id="ARBA00022676"/>
    </source>
</evidence>
<keyword evidence="4" id="KW-0812">Transmembrane</keyword>